<gene>
    <name evidence="3" type="ORF">MEUPH1_LOCUS20537</name>
</gene>
<dbReference type="Proteomes" id="UP001160148">
    <property type="component" value="Unassembled WGS sequence"/>
</dbReference>
<evidence type="ECO:0008006" key="5">
    <source>
        <dbReference type="Google" id="ProtNLM"/>
    </source>
</evidence>
<dbReference type="Pfam" id="PF21788">
    <property type="entry name" value="TNP-like_GBD"/>
    <property type="match status" value="1"/>
</dbReference>
<dbReference type="EMBL" id="CARXXK010000004">
    <property type="protein sequence ID" value="CAI6365880.1"/>
    <property type="molecule type" value="Genomic_DNA"/>
</dbReference>
<dbReference type="AlphaFoldDB" id="A0AAV0XC14"/>
<name>A0AAV0XC14_9HEMI</name>
<keyword evidence="4" id="KW-1185">Reference proteome</keyword>
<evidence type="ECO:0000259" key="2">
    <source>
        <dbReference type="Pfam" id="PF21788"/>
    </source>
</evidence>
<comment type="caution">
    <text evidence="3">The sequence shown here is derived from an EMBL/GenBank/DDBJ whole genome shotgun (WGS) entry which is preliminary data.</text>
</comment>
<dbReference type="Pfam" id="PF21787">
    <property type="entry name" value="TNP-like_RNaseH_N"/>
    <property type="match status" value="1"/>
</dbReference>
<proteinExistence type="predicted"/>
<evidence type="ECO:0000313" key="3">
    <source>
        <dbReference type="EMBL" id="CAI6365880.1"/>
    </source>
</evidence>
<evidence type="ECO:0000259" key="1">
    <source>
        <dbReference type="Pfam" id="PF21787"/>
    </source>
</evidence>
<organism evidence="3 4">
    <name type="scientific">Macrosiphum euphorbiae</name>
    <name type="common">potato aphid</name>
    <dbReference type="NCBI Taxonomy" id="13131"/>
    <lineage>
        <taxon>Eukaryota</taxon>
        <taxon>Metazoa</taxon>
        <taxon>Ecdysozoa</taxon>
        <taxon>Arthropoda</taxon>
        <taxon>Hexapoda</taxon>
        <taxon>Insecta</taxon>
        <taxon>Pterygota</taxon>
        <taxon>Neoptera</taxon>
        <taxon>Paraneoptera</taxon>
        <taxon>Hemiptera</taxon>
        <taxon>Sternorrhyncha</taxon>
        <taxon>Aphidomorpha</taxon>
        <taxon>Aphidoidea</taxon>
        <taxon>Aphididae</taxon>
        <taxon>Macrosiphini</taxon>
        <taxon>Macrosiphum</taxon>
    </lineage>
</organism>
<dbReference type="InterPro" id="IPR048365">
    <property type="entry name" value="TNP-like_RNaseH_N"/>
</dbReference>
<accession>A0AAV0XC14</accession>
<feature type="domain" description="Transposable element P transposase-like GTP-binding insertion" evidence="2">
    <location>
        <begin position="98"/>
        <end position="218"/>
    </location>
</feature>
<reference evidence="3 4" key="1">
    <citation type="submission" date="2023-01" db="EMBL/GenBank/DDBJ databases">
        <authorList>
            <person name="Whitehead M."/>
        </authorList>
    </citation>
    <scope>NUCLEOTIDE SEQUENCE [LARGE SCALE GENOMIC DNA]</scope>
</reference>
<feature type="domain" description="Transposable element P transposase-like RNase H" evidence="1">
    <location>
        <begin position="1"/>
        <end position="63"/>
    </location>
</feature>
<sequence length="237" mass="26922">MYRGSRKKFKQPVAFYLTNGNMDSTNLSIIIKEVIKAVQSTGLKVVSTICDQAPTNVAAINRLLKETNEKYATEDKEGRRFGFEIGTQGIIPLYDVPHLLKGLRNNLVSKDLNFTYDDKQMIASWKHVIEYYELDKNQSTGGDRLAPKLTDHHIYPQKMKKMKVSCAAQVFSQRVGAIMKRLPVLLNTSNNQSLQKKVQSTVEDTEHLCLFIGNLFDVPMAIQLNQLLEKNCEVQLL</sequence>
<protein>
    <recommendedName>
        <fullName evidence="5">Transposase</fullName>
    </recommendedName>
</protein>
<evidence type="ECO:0000313" key="4">
    <source>
        <dbReference type="Proteomes" id="UP001160148"/>
    </source>
</evidence>
<dbReference type="InterPro" id="IPR048366">
    <property type="entry name" value="TNP-like_GBD"/>
</dbReference>